<comment type="caution">
    <text evidence="1">The sequence shown here is derived from an EMBL/GenBank/DDBJ whole genome shotgun (WGS) entry which is preliminary data.</text>
</comment>
<proteinExistence type="predicted"/>
<name>A0A400M958_CAMCO</name>
<accession>A0A400M958</accession>
<gene>
    <name evidence="1" type="ORF">DSX26_08585</name>
</gene>
<evidence type="ECO:0000313" key="2">
    <source>
        <dbReference type="Proteomes" id="UP000352088"/>
    </source>
</evidence>
<dbReference type="AlphaFoldDB" id="A0A400M958"/>
<dbReference type="RefSeq" id="WP_002815101.1">
    <property type="nucleotide sequence ID" value="NZ_CP172394.1"/>
</dbReference>
<dbReference type="EMBL" id="AACQHW010000011">
    <property type="protein sequence ID" value="EAL6851507.1"/>
    <property type="molecule type" value="Genomic_DNA"/>
</dbReference>
<sequence length="209" mass="24574">MKTNYTELERKEGQINGIPYTVLKVEYPNLKELKDNDLLMKNDKGQWLCGYVGLEHEQKLDFDKIGNEVCIAPVYLPKFDTDLFKNNPKVTKIVYFDQNHSWNRSRINTQLDEDLCLKDIEKIINHIIEHNKIKNKNFTLNDELEKQINDNVSLLQKKGAIYTQIALKKLINTTKNKIKTAKENNIKINDKTLNNFNQIVKKHNFQLEL</sequence>
<protein>
    <submittedName>
        <fullName evidence="1">Uncharacterized protein</fullName>
    </submittedName>
</protein>
<dbReference type="Proteomes" id="UP000352088">
    <property type="component" value="Unassembled WGS sequence"/>
</dbReference>
<evidence type="ECO:0000313" key="1">
    <source>
        <dbReference type="EMBL" id="EAL6851507.1"/>
    </source>
</evidence>
<reference evidence="1 2" key="1">
    <citation type="submission" date="2018-07" db="EMBL/GenBank/DDBJ databases">
        <authorList>
            <consortium name="NARMS: The National Antimicrobial Resistance Monitoring System"/>
        </authorList>
    </citation>
    <scope>NUCLEOTIDE SEQUENCE [LARGE SCALE GENOMIC DNA]</scope>
    <source>
        <strain evidence="1 2">CVM N17C548</strain>
    </source>
</reference>
<organism evidence="1 2">
    <name type="scientific">Campylobacter coli</name>
    <dbReference type="NCBI Taxonomy" id="195"/>
    <lineage>
        <taxon>Bacteria</taxon>
        <taxon>Pseudomonadati</taxon>
        <taxon>Campylobacterota</taxon>
        <taxon>Epsilonproteobacteria</taxon>
        <taxon>Campylobacterales</taxon>
        <taxon>Campylobacteraceae</taxon>
        <taxon>Campylobacter</taxon>
    </lineage>
</organism>